<accession>A0A4Y1ZJ49</accession>
<dbReference type="PANTHER" id="PTHR33217:SF8">
    <property type="entry name" value="MUTATOR FAMILY TRANSPOSASE"/>
    <property type="match status" value="1"/>
</dbReference>
<organism evidence="7 8">
    <name type="scientific">Sporolactobacillus inulinus</name>
    <dbReference type="NCBI Taxonomy" id="2078"/>
    <lineage>
        <taxon>Bacteria</taxon>
        <taxon>Bacillati</taxon>
        <taxon>Bacillota</taxon>
        <taxon>Bacilli</taxon>
        <taxon>Bacillales</taxon>
        <taxon>Sporolactobacillaceae</taxon>
        <taxon>Sporolactobacillus</taxon>
    </lineage>
</organism>
<dbReference type="Proteomes" id="UP000319716">
    <property type="component" value="Unassembled WGS sequence"/>
</dbReference>
<dbReference type="InterPro" id="IPR001207">
    <property type="entry name" value="Transposase_mutator"/>
</dbReference>
<comment type="caution">
    <text evidence="7">The sequence shown here is derived from an EMBL/GenBank/DDBJ whole genome shotgun (WGS) entry which is preliminary data.</text>
</comment>
<dbReference type="AlphaFoldDB" id="A0A4Y1ZJ49"/>
<keyword evidence="5 6" id="KW-0233">DNA recombination</keyword>
<evidence type="ECO:0000313" key="8">
    <source>
        <dbReference type="Proteomes" id="UP000319716"/>
    </source>
</evidence>
<dbReference type="PROSITE" id="PS01007">
    <property type="entry name" value="TRANSPOSASE_MUTATOR"/>
    <property type="match status" value="1"/>
</dbReference>
<evidence type="ECO:0000256" key="4">
    <source>
        <dbReference type="ARBA" id="ARBA00023125"/>
    </source>
</evidence>
<proteinExistence type="inferred from homology"/>
<keyword evidence="4 6" id="KW-0238">DNA-binding</keyword>
<evidence type="ECO:0000313" key="7">
    <source>
        <dbReference type="EMBL" id="GAY79145.1"/>
    </source>
</evidence>
<keyword evidence="3 6" id="KW-0815">Transposition</keyword>
<evidence type="ECO:0000256" key="6">
    <source>
        <dbReference type="RuleBase" id="RU365089"/>
    </source>
</evidence>
<dbReference type="PANTHER" id="PTHR33217">
    <property type="entry name" value="TRANSPOSASE FOR INSERTION SEQUENCE ELEMENT IS1081"/>
    <property type="match status" value="1"/>
</dbReference>
<dbReference type="GO" id="GO:0004803">
    <property type="term" value="F:transposase activity"/>
    <property type="evidence" value="ECO:0007669"/>
    <property type="project" value="UniProtKB-UniRule"/>
</dbReference>
<dbReference type="EMBL" id="BEXB01000105">
    <property type="protein sequence ID" value="GAY79145.1"/>
    <property type="molecule type" value="Genomic_DNA"/>
</dbReference>
<evidence type="ECO:0000256" key="1">
    <source>
        <dbReference type="ARBA" id="ARBA00002190"/>
    </source>
</evidence>
<dbReference type="GO" id="GO:0006313">
    <property type="term" value="P:DNA transposition"/>
    <property type="evidence" value="ECO:0007669"/>
    <property type="project" value="UniProtKB-UniRule"/>
</dbReference>
<dbReference type="Pfam" id="PF00872">
    <property type="entry name" value="Transposase_mut"/>
    <property type="match status" value="1"/>
</dbReference>
<dbReference type="NCBIfam" id="NF033543">
    <property type="entry name" value="transpos_IS256"/>
    <property type="match status" value="1"/>
</dbReference>
<comment type="function">
    <text evidence="1 6">Required for the transposition of the insertion element.</text>
</comment>
<reference evidence="7 8" key="1">
    <citation type="submission" date="2017-11" db="EMBL/GenBank/DDBJ databases">
        <title>Draft Genome Sequence of Sporolactobacillus inulinus NBRC 111894 Isolated from Koso, a Japanese Sugar-Vegetable Fermented Beverage.</title>
        <authorList>
            <person name="Chiou T.Y."/>
            <person name="Oshima K."/>
            <person name="Suda W."/>
            <person name="Hattori M."/>
            <person name="Takahashi T."/>
        </authorList>
    </citation>
    <scope>NUCLEOTIDE SEQUENCE [LARGE SCALE GENOMIC DNA]</scope>
    <source>
        <strain evidence="7 8">NBRC111894</strain>
    </source>
</reference>
<evidence type="ECO:0000256" key="2">
    <source>
        <dbReference type="ARBA" id="ARBA00010961"/>
    </source>
</evidence>
<evidence type="ECO:0000256" key="5">
    <source>
        <dbReference type="ARBA" id="ARBA00023172"/>
    </source>
</evidence>
<comment type="similarity">
    <text evidence="2 6">Belongs to the transposase mutator family.</text>
</comment>
<gene>
    <name evidence="7" type="ORF">NBRC111894_4699</name>
</gene>
<evidence type="ECO:0000256" key="3">
    <source>
        <dbReference type="ARBA" id="ARBA00022578"/>
    </source>
</evidence>
<name>A0A4Y1ZJ49_9BACL</name>
<keyword evidence="6" id="KW-0814">Transposable element</keyword>
<protein>
    <recommendedName>
        <fullName evidence="6">Mutator family transposase</fullName>
    </recommendedName>
</protein>
<dbReference type="GO" id="GO:0003677">
    <property type="term" value="F:DNA binding"/>
    <property type="evidence" value="ECO:0007669"/>
    <property type="project" value="UniProtKB-UniRule"/>
</dbReference>
<sequence length="259" mass="30068">MIGILAPWRGSTRSFYLDAIHFKVKQDHRIINKAAYTVLGINTEGMKDILGIWVGENESASFWLSVCNDLKSRGIEDILIACKDGLSGFSEAINTVFPQTRIQLCVIHQLRNSVKYIPTKNRRVFLEDMKKVYKAFTLDQAKLAFEDVKNNWADKYPRVIDSWETNWMELTAYFEYPPAIRKMIYTTNTVEGFHRQLRKVTKSKNAYPTDDSLRKIIYLATMDITKKWNNPIPGWIECKAQLEIMFGDRFTSGYPDKDL</sequence>